<name>A0AAV5AA81_9AGAM</name>
<dbReference type="Pfam" id="PF00378">
    <property type="entry name" value="ECH_1"/>
    <property type="match status" value="1"/>
</dbReference>
<evidence type="ECO:0000256" key="1">
    <source>
        <dbReference type="ARBA" id="ARBA00005254"/>
    </source>
</evidence>
<proteinExistence type="inferred from homology"/>
<dbReference type="CDD" id="cd06558">
    <property type="entry name" value="crotonase-like"/>
    <property type="match status" value="1"/>
</dbReference>
<dbReference type="Gene3D" id="1.10.12.10">
    <property type="entry name" value="Lyase 2-enoyl-coa Hydratase, Chain A, domain 2"/>
    <property type="match status" value="1"/>
</dbReference>
<evidence type="ECO:0000313" key="3">
    <source>
        <dbReference type="Proteomes" id="UP001050691"/>
    </source>
</evidence>
<dbReference type="AlphaFoldDB" id="A0AAV5AA81"/>
<keyword evidence="3" id="KW-1185">Reference proteome</keyword>
<dbReference type="EMBL" id="BPWL01000003">
    <property type="protein sequence ID" value="GJJ08830.1"/>
    <property type="molecule type" value="Genomic_DNA"/>
</dbReference>
<dbReference type="InterPro" id="IPR001753">
    <property type="entry name" value="Enoyl-CoA_hydra/iso"/>
</dbReference>
<sequence length="282" mass="30953">MSSQQYHDLKVSIDKHVALIVISRPKAHNCFHTRMRDELIRAYGELEADSHVRVIILTGDPAGKCFCAGADLSQTSFTTPAQGSNISEEDFREDGGKVALPILRSRKITIAAINGNAAGIGITMTLPMDLRFAWKDAKIVFPFLQRGIVPEATSTYQLPLLIGRSRAMAVLLQGTSFPASSPLLDGLFTKILDTKESVLPYALTVAHELSTNLSPTATAIMKSLVLNPKPTADEQHILESRAIFITTNGDGKEGVRSYLEKRPPQFGDYDTRSLPKWFKGKL</sequence>
<evidence type="ECO:0008006" key="4">
    <source>
        <dbReference type="Google" id="ProtNLM"/>
    </source>
</evidence>
<dbReference type="InterPro" id="IPR051053">
    <property type="entry name" value="ECH/Chromodomain_protein"/>
</dbReference>
<accession>A0AAV5AA81</accession>
<dbReference type="PANTHER" id="PTHR43684:SF4">
    <property type="entry name" value="ENOYL-COA HYDRATASE_ISOMERASE FAMILY PROTEIN (AFU_ORTHOLOGUE AFUA_1G01890)"/>
    <property type="match status" value="1"/>
</dbReference>
<dbReference type="InterPro" id="IPR029045">
    <property type="entry name" value="ClpP/crotonase-like_dom_sf"/>
</dbReference>
<organism evidence="2 3">
    <name type="scientific">Clathrus columnatus</name>
    <dbReference type="NCBI Taxonomy" id="1419009"/>
    <lineage>
        <taxon>Eukaryota</taxon>
        <taxon>Fungi</taxon>
        <taxon>Dikarya</taxon>
        <taxon>Basidiomycota</taxon>
        <taxon>Agaricomycotina</taxon>
        <taxon>Agaricomycetes</taxon>
        <taxon>Phallomycetidae</taxon>
        <taxon>Phallales</taxon>
        <taxon>Clathraceae</taxon>
        <taxon>Clathrus</taxon>
    </lineage>
</organism>
<gene>
    <name evidence="2" type="ORF">Clacol_003049</name>
</gene>
<dbReference type="Proteomes" id="UP001050691">
    <property type="component" value="Unassembled WGS sequence"/>
</dbReference>
<evidence type="ECO:0000313" key="2">
    <source>
        <dbReference type="EMBL" id="GJJ08830.1"/>
    </source>
</evidence>
<comment type="caution">
    <text evidence="2">The sequence shown here is derived from an EMBL/GenBank/DDBJ whole genome shotgun (WGS) entry which is preliminary data.</text>
</comment>
<dbReference type="Gene3D" id="3.90.226.10">
    <property type="entry name" value="2-enoyl-CoA Hydratase, Chain A, domain 1"/>
    <property type="match status" value="1"/>
</dbReference>
<protein>
    <recommendedName>
        <fullName evidence="4">Enoyl-CoA hydratase</fullName>
    </recommendedName>
</protein>
<comment type="similarity">
    <text evidence="1">Belongs to the enoyl-CoA hydratase/isomerase family.</text>
</comment>
<dbReference type="PANTHER" id="PTHR43684">
    <property type="match status" value="1"/>
</dbReference>
<reference evidence="2" key="1">
    <citation type="submission" date="2021-10" db="EMBL/GenBank/DDBJ databases">
        <title>De novo Genome Assembly of Clathrus columnatus (Basidiomycota, Fungi) Using Illumina and Nanopore Sequence Data.</title>
        <authorList>
            <person name="Ogiso-Tanaka E."/>
            <person name="Itagaki H."/>
            <person name="Hosoya T."/>
            <person name="Hosaka K."/>
        </authorList>
    </citation>
    <scope>NUCLEOTIDE SEQUENCE</scope>
    <source>
        <strain evidence="2">MO-923</strain>
    </source>
</reference>
<dbReference type="SUPFAM" id="SSF52096">
    <property type="entry name" value="ClpP/crotonase"/>
    <property type="match status" value="1"/>
</dbReference>
<dbReference type="InterPro" id="IPR014748">
    <property type="entry name" value="Enoyl-CoA_hydra_C"/>
</dbReference>